<dbReference type="EMBL" id="JAKKPZ010000010">
    <property type="protein sequence ID" value="KAI1716337.1"/>
    <property type="molecule type" value="Genomic_DNA"/>
</dbReference>
<evidence type="ECO:0000313" key="5">
    <source>
        <dbReference type="EMBL" id="KAI1716337.1"/>
    </source>
</evidence>
<organism evidence="5 6">
    <name type="scientific">Ditylenchus destructor</name>
    <dbReference type="NCBI Taxonomy" id="166010"/>
    <lineage>
        <taxon>Eukaryota</taxon>
        <taxon>Metazoa</taxon>
        <taxon>Ecdysozoa</taxon>
        <taxon>Nematoda</taxon>
        <taxon>Chromadorea</taxon>
        <taxon>Rhabditida</taxon>
        <taxon>Tylenchina</taxon>
        <taxon>Tylenchomorpha</taxon>
        <taxon>Sphaerularioidea</taxon>
        <taxon>Anguinidae</taxon>
        <taxon>Anguininae</taxon>
        <taxon>Ditylenchus</taxon>
    </lineage>
</organism>
<comment type="subcellular location">
    <subcellularLocation>
        <location evidence="1">Nucleus</location>
    </subcellularLocation>
</comment>
<protein>
    <submittedName>
        <fullName evidence="5">Transcription initiation factor IID, 18kD subunit domain-containing protein</fullName>
    </submittedName>
</protein>
<dbReference type="GO" id="GO:0005634">
    <property type="term" value="C:nucleus"/>
    <property type="evidence" value="ECO:0007669"/>
    <property type="project" value="UniProtKB-SubCell"/>
</dbReference>
<keyword evidence="4" id="KW-0539">Nucleus</keyword>
<reference evidence="5" key="1">
    <citation type="submission" date="2022-01" db="EMBL/GenBank/DDBJ databases">
        <title>Genome Sequence Resource for Two Populations of Ditylenchus destructor, the Migratory Endoparasitic Phytonematode.</title>
        <authorList>
            <person name="Zhang H."/>
            <person name="Lin R."/>
            <person name="Xie B."/>
        </authorList>
    </citation>
    <scope>NUCLEOTIDE SEQUENCE</scope>
    <source>
        <strain evidence="5">BazhouSP</strain>
    </source>
</reference>
<evidence type="ECO:0000313" key="6">
    <source>
        <dbReference type="Proteomes" id="UP001201812"/>
    </source>
</evidence>
<dbReference type="Pfam" id="PF02269">
    <property type="entry name" value="TFIID-18kDa"/>
    <property type="match status" value="1"/>
</dbReference>
<evidence type="ECO:0000256" key="4">
    <source>
        <dbReference type="ARBA" id="ARBA00023242"/>
    </source>
</evidence>
<gene>
    <name evidence="5" type="ORF">DdX_07384</name>
</gene>
<evidence type="ECO:0000256" key="2">
    <source>
        <dbReference type="ARBA" id="ARBA00023015"/>
    </source>
</evidence>
<keyword evidence="6" id="KW-1185">Reference proteome</keyword>
<sequence>MDPNIYETVEYEDYPIRSIVKSAMFSYGDSEEPCESCQHFLLDLIHSQMTQLIDQANSVAKARKRHPLFIKRLIQYMRLTDKMYSLSQETLVSDDGANEFVLEPEEPFDKSNKYGLNFHK</sequence>
<comment type="caution">
    <text evidence="5">The sequence shown here is derived from an EMBL/GenBank/DDBJ whole genome shotgun (WGS) entry which is preliminary data.</text>
</comment>
<dbReference type="InterPro" id="IPR003195">
    <property type="entry name" value="TFIID_TAF13"/>
</dbReference>
<evidence type="ECO:0000256" key="1">
    <source>
        <dbReference type="ARBA" id="ARBA00004123"/>
    </source>
</evidence>
<evidence type="ECO:0000256" key="3">
    <source>
        <dbReference type="ARBA" id="ARBA00023163"/>
    </source>
</evidence>
<dbReference type="Proteomes" id="UP001201812">
    <property type="component" value="Unassembled WGS sequence"/>
</dbReference>
<dbReference type="AlphaFoldDB" id="A0AAD4N639"/>
<accession>A0AAD4N639</accession>
<name>A0AAD4N639_9BILA</name>
<keyword evidence="2" id="KW-0805">Transcription regulation</keyword>
<dbReference type="GO" id="GO:0006366">
    <property type="term" value="P:transcription by RNA polymerase II"/>
    <property type="evidence" value="ECO:0007669"/>
    <property type="project" value="InterPro"/>
</dbReference>
<proteinExistence type="predicted"/>
<keyword evidence="3" id="KW-0804">Transcription</keyword>